<name>A0A7R8YVX2_HERIL</name>
<dbReference type="EMBL" id="LR899011">
    <property type="protein sequence ID" value="CAD7084240.1"/>
    <property type="molecule type" value="Genomic_DNA"/>
</dbReference>
<reference evidence="2 3" key="1">
    <citation type="submission" date="2020-11" db="EMBL/GenBank/DDBJ databases">
        <authorList>
            <person name="Wallbank WR R."/>
            <person name="Pardo Diaz C."/>
            <person name="Kozak K."/>
            <person name="Martin S."/>
            <person name="Jiggins C."/>
            <person name="Moest M."/>
            <person name="Warren A I."/>
            <person name="Generalovic N T."/>
            <person name="Byers J.R.P. K."/>
            <person name="Montejo-Kovacevich G."/>
            <person name="Yen C E."/>
        </authorList>
    </citation>
    <scope>NUCLEOTIDE SEQUENCE [LARGE SCALE GENOMIC DNA]</scope>
</reference>
<dbReference type="InParanoid" id="A0A7R8YVX2"/>
<dbReference type="OrthoDB" id="10561888at2759"/>
<gene>
    <name evidence="2" type="ORF">HERILL_LOCUS7145</name>
</gene>
<sequence length="220" mass="24973">MEIPGSSNKDGTDENNYMENEAKKVRIYIDELRSRLVELQNEGEDLKRTAETFLGGESVFPDDLDTTPDQATPPEPILPNSFSIGAIISEATGFISLIKKFENIANNADKTPVIREEPEEIRLLREQSGNIREKIKLIQSRLERVNLSSLPATTNNKSPSMETFVEHETRTQLYEAAANTLKKVNAFEEDITSVESSFKNRPHELPIELTKDRKMRTTNY</sequence>
<evidence type="ECO:0000313" key="3">
    <source>
        <dbReference type="Proteomes" id="UP000594454"/>
    </source>
</evidence>
<dbReference type="AlphaFoldDB" id="A0A7R8YVX2"/>
<proteinExistence type="predicted"/>
<accession>A0A7R8YVX2</accession>
<evidence type="ECO:0000256" key="1">
    <source>
        <dbReference type="SAM" id="Coils"/>
    </source>
</evidence>
<protein>
    <submittedName>
        <fullName evidence="2">Uncharacterized protein</fullName>
    </submittedName>
</protein>
<feature type="coiled-coil region" evidence="1">
    <location>
        <begin position="22"/>
        <end position="49"/>
    </location>
</feature>
<evidence type="ECO:0000313" key="2">
    <source>
        <dbReference type="EMBL" id="CAD7084240.1"/>
    </source>
</evidence>
<keyword evidence="3" id="KW-1185">Reference proteome</keyword>
<organism evidence="2 3">
    <name type="scientific">Hermetia illucens</name>
    <name type="common">Black soldier fly</name>
    <dbReference type="NCBI Taxonomy" id="343691"/>
    <lineage>
        <taxon>Eukaryota</taxon>
        <taxon>Metazoa</taxon>
        <taxon>Ecdysozoa</taxon>
        <taxon>Arthropoda</taxon>
        <taxon>Hexapoda</taxon>
        <taxon>Insecta</taxon>
        <taxon>Pterygota</taxon>
        <taxon>Neoptera</taxon>
        <taxon>Endopterygota</taxon>
        <taxon>Diptera</taxon>
        <taxon>Brachycera</taxon>
        <taxon>Stratiomyomorpha</taxon>
        <taxon>Stratiomyidae</taxon>
        <taxon>Hermetiinae</taxon>
        <taxon>Hermetia</taxon>
    </lineage>
</organism>
<keyword evidence="1" id="KW-0175">Coiled coil</keyword>
<dbReference type="Proteomes" id="UP000594454">
    <property type="component" value="Chromosome 3"/>
</dbReference>